<dbReference type="InterPro" id="IPR038765">
    <property type="entry name" value="Papain-like_cys_pep_sf"/>
</dbReference>
<evidence type="ECO:0000256" key="1">
    <source>
        <dbReference type="ARBA" id="ARBA00005234"/>
    </source>
</evidence>
<reference evidence="5 6" key="1">
    <citation type="journal article" date="2016" name="Mol. Biol. Evol.">
        <title>Comparative Genomics of Early-Diverging Mushroom-Forming Fungi Provides Insights into the Origins of Lignocellulose Decay Capabilities.</title>
        <authorList>
            <person name="Nagy L.G."/>
            <person name="Riley R."/>
            <person name="Tritt A."/>
            <person name="Adam C."/>
            <person name="Daum C."/>
            <person name="Floudas D."/>
            <person name="Sun H."/>
            <person name="Yadav J.S."/>
            <person name="Pangilinan J."/>
            <person name="Larsson K.H."/>
            <person name="Matsuura K."/>
            <person name="Barry K."/>
            <person name="Labutti K."/>
            <person name="Kuo R."/>
            <person name="Ohm R.A."/>
            <person name="Bhattacharya S.S."/>
            <person name="Shirouzu T."/>
            <person name="Yoshinaga Y."/>
            <person name="Martin F.M."/>
            <person name="Grigoriev I.V."/>
            <person name="Hibbett D.S."/>
        </authorList>
    </citation>
    <scope>NUCLEOTIDE SEQUENCE [LARGE SCALE GENOMIC DNA]</scope>
    <source>
        <strain evidence="5 6">CBS 109695</strain>
    </source>
</reference>
<evidence type="ECO:0000256" key="3">
    <source>
        <dbReference type="ARBA" id="ARBA00022801"/>
    </source>
</evidence>
<dbReference type="PROSITE" id="PS50600">
    <property type="entry name" value="ULP_PROTEASE"/>
    <property type="match status" value="1"/>
</dbReference>
<organism evidence="5 6">
    <name type="scientific">Athelia psychrophila</name>
    <dbReference type="NCBI Taxonomy" id="1759441"/>
    <lineage>
        <taxon>Eukaryota</taxon>
        <taxon>Fungi</taxon>
        <taxon>Dikarya</taxon>
        <taxon>Basidiomycota</taxon>
        <taxon>Agaricomycotina</taxon>
        <taxon>Agaricomycetes</taxon>
        <taxon>Agaricomycetidae</taxon>
        <taxon>Atheliales</taxon>
        <taxon>Atheliaceae</taxon>
        <taxon>Athelia</taxon>
    </lineage>
</organism>
<feature type="domain" description="Ubiquitin-like protease family profile" evidence="4">
    <location>
        <begin position="87"/>
        <end position="265"/>
    </location>
</feature>
<evidence type="ECO:0000259" key="4">
    <source>
        <dbReference type="PROSITE" id="PS50600"/>
    </source>
</evidence>
<keyword evidence="6" id="KW-1185">Reference proteome</keyword>
<dbReference type="EMBL" id="KV417492">
    <property type="protein sequence ID" value="KZP30810.1"/>
    <property type="molecule type" value="Genomic_DNA"/>
</dbReference>
<evidence type="ECO:0000313" key="5">
    <source>
        <dbReference type="EMBL" id="KZP30810.1"/>
    </source>
</evidence>
<dbReference type="STRING" id="436010.A0A166TNH8"/>
<evidence type="ECO:0000313" key="6">
    <source>
        <dbReference type="Proteomes" id="UP000076532"/>
    </source>
</evidence>
<dbReference type="GO" id="GO:0006508">
    <property type="term" value="P:proteolysis"/>
    <property type="evidence" value="ECO:0007669"/>
    <property type="project" value="UniProtKB-KW"/>
</dbReference>
<proteinExistence type="inferred from homology"/>
<evidence type="ECO:0000256" key="2">
    <source>
        <dbReference type="ARBA" id="ARBA00022670"/>
    </source>
</evidence>
<dbReference type="AlphaFoldDB" id="A0A166TNH8"/>
<dbReference type="Gene3D" id="3.40.395.10">
    <property type="entry name" value="Adenoviral Proteinase, Chain A"/>
    <property type="match status" value="1"/>
</dbReference>
<dbReference type="GO" id="GO:0008234">
    <property type="term" value="F:cysteine-type peptidase activity"/>
    <property type="evidence" value="ECO:0007669"/>
    <property type="project" value="InterPro"/>
</dbReference>
<comment type="similarity">
    <text evidence="1">Belongs to the peptidase C48 family.</text>
</comment>
<dbReference type="SUPFAM" id="SSF54001">
    <property type="entry name" value="Cysteine proteinases"/>
    <property type="match status" value="1"/>
</dbReference>
<sequence length="296" mass="33525">MSTLYLPRLGSFSTDADNTQSVVVDCIPHKGHQTMGEAQVGGLTSSPSHSCTRIKWDVPHDLNRDEEAQHELEPFTPFLRSLWRIDFSIGVVEISMLANSMSCINEICVNSCAMLLQRMFEMNHPETASKCAVMSTCNIRDLREGVRDELLWQMVYHTEYWKENKEIWIIPIHRQYNDSGHWVLCVAYMKTRKLLLFDSLGDSGWTYDVAAAVALIRRLCAISPRALDNSVSPTQEWVAYPALVHSVQTNNHDCGIWVLASIAAVLKGFHTTGLTETDMPGFRRWLHNVVLSMRAA</sequence>
<name>A0A166TNH8_9AGAM</name>
<dbReference type="GO" id="GO:0019783">
    <property type="term" value="F:ubiquitin-like protein peptidase activity"/>
    <property type="evidence" value="ECO:0007669"/>
    <property type="project" value="UniProtKB-ARBA"/>
</dbReference>
<dbReference type="Pfam" id="PF02902">
    <property type="entry name" value="Peptidase_C48"/>
    <property type="match status" value="1"/>
</dbReference>
<gene>
    <name evidence="5" type="ORF">FIBSPDRAFT_1038058</name>
</gene>
<keyword evidence="2" id="KW-0645">Protease</keyword>
<dbReference type="InterPro" id="IPR003653">
    <property type="entry name" value="Peptidase_C48_C"/>
</dbReference>
<dbReference type="OrthoDB" id="2976051at2759"/>
<protein>
    <recommendedName>
        <fullName evidence="4">Ubiquitin-like protease family profile domain-containing protein</fullName>
    </recommendedName>
</protein>
<keyword evidence="3" id="KW-0378">Hydrolase</keyword>
<dbReference type="Proteomes" id="UP000076532">
    <property type="component" value="Unassembled WGS sequence"/>
</dbReference>
<accession>A0A166TNH8</accession>